<dbReference type="GO" id="GO:0010181">
    <property type="term" value="F:FMN binding"/>
    <property type="evidence" value="ECO:0007669"/>
    <property type="project" value="InterPro"/>
</dbReference>
<gene>
    <name evidence="3" type="ORF">G3256_02880</name>
</gene>
<proteinExistence type="predicted"/>
<dbReference type="SMART" id="SM00903">
    <property type="entry name" value="Flavin_Reduct"/>
    <property type="match status" value="1"/>
</dbReference>
<reference evidence="3 4" key="1">
    <citation type="submission" date="2020-02" db="EMBL/GenBank/DDBJ databases">
        <title>Genome sequence of Roseobacter ponti.</title>
        <authorList>
            <person name="Hollensteiner J."/>
            <person name="Schneider D."/>
            <person name="Poehlein A."/>
            <person name="Daniel R."/>
        </authorList>
    </citation>
    <scope>NUCLEOTIDE SEQUENCE [LARGE SCALE GENOMIC DNA]</scope>
    <source>
        <strain evidence="3 4">DSM 106830</strain>
    </source>
</reference>
<feature type="domain" description="Flavin reductase like" evidence="2">
    <location>
        <begin position="13"/>
        <end position="156"/>
    </location>
</feature>
<accession>A0A858SR78</accession>
<dbReference type="SUPFAM" id="SSF50475">
    <property type="entry name" value="FMN-binding split barrel"/>
    <property type="match status" value="1"/>
</dbReference>
<sequence length="304" mass="32759">MTGPDKRALRNAFGSYMTGVTVVTTRTTDGTPVGFTANSFTSVSLDPPLLLVCPGRFLSSFDSFSTCSHFAVNILSEGQEEVANTFAGYKGDRFARVQCVPDEMGSPLIHGALAQFSCSTHQSLDAGDHQILIGRIRSFEHFEGRGLGYAGGRFFSLGLERSALGHAGSTTVSGAIVTCGDGVLLEKTDAGYRPPQIPVPDSSRLRRDLVDSLSERGLHIDLGPAYSVFDDGKTWSSYFIASASKPYTGSLEVHPVPDIPNLPFASKPVHDMMNRFAVESQTRSFGFYLGGADRGDIHHLPERT</sequence>
<organism evidence="3 4">
    <name type="scientific">Roseobacter ponti</name>
    <dbReference type="NCBI Taxonomy" id="1891787"/>
    <lineage>
        <taxon>Bacteria</taxon>
        <taxon>Pseudomonadati</taxon>
        <taxon>Pseudomonadota</taxon>
        <taxon>Alphaproteobacteria</taxon>
        <taxon>Rhodobacterales</taxon>
        <taxon>Roseobacteraceae</taxon>
        <taxon>Roseobacter</taxon>
    </lineage>
</organism>
<dbReference type="GO" id="GO:0042602">
    <property type="term" value="F:riboflavin reductase (NADPH) activity"/>
    <property type="evidence" value="ECO:0007669"/>
    <property type="project" value="TreeGrafter"/>
</dbReference>
<dbReference type="AlphaFoldDB" id="A0A858SR78"/>
<dbReference type="Proteomes" id="UP000503308">
    <property type="component" value="Chromosome"/>
</dbReference>
<evidence type="ECO:0000259" key="2">
    <source>
        <dbReference type="SMART" id="SM00903"/>
    </source>
</evidence>
<evidence type="ECO:0000313" key="4">
    <source>
        <dbReference type="Proteomes" id="UP000503308"/>
    </source>
</evidence>
<dbReference type="InterPro" id="IPR002563">
    <property type="entry name" value="Flavin_Rdtase-like_dom"/>
</dbReference>
<dbReference type="KEGG" id="rpon:G3256_02880"/>
<keyword evidence="4" id="KW-1185">Reference proteome</keyword>
<protein>
    <submittedName>
        <fullName evidence="3">Flavin reductase family protein</fullName>
    </submittedName>
</protein>
<dbReference type="Gene3D" id="2.30.110.10">
    <property type="entry name" value="Electron Transport, Fmn-binding Protein, Chain A"/>
    <property type="match status" value="1"/>
</dbReference>
<keyword evidence="1" id="KW-0560">Oxidoreductase</keyword>
<evidence type="ECO:0000256" key="1">
    <source>
        <dbReference type="ARBA" id="ARBA00023002"/>
    </source>
</evidence>
<dbReference type="Gene3D" id="3.90.79.10">
    <property type="entry name" value="Nucleoside Triphosphate Pyrophosphohydrolase"/>
    <property type="match status" value="1"/>
</dbReference>
<dbReference type="RefSeq" id="WP_169639404.1">
    <property type="nucleotide sequence ID" value="NZ_CP048788.1"/>
</dbReference>
<dbReference type="PANTHER" id="PTHR30466">
    <property type="entry name" value="FLAVIN REDUCTASE"/>
    <property type="match status" value="1"/>
</dbReference>
<dbReference type="InterPro" id="IPR050268">
    <property type="entry name" value="NADH-dep_flavin_reductase"/>
</dbReference>
<dbReference type="Pfam" id="PF01613">
    <property type="entry name" value="Flavin_Reduct"/>
    <property type="match status" value="1"/>
</dbReference>
<name>A0A858SR78_9RHOB</name>
<dbReference type="PANTHER" id="PTHR30466:SF1">
    <property type="entry name" value="FMN REDUCTASE (NADH) RUTF"/>
    <property type="match status" value="1"/>
</dbReference>
<evidence type="ECO:0000313" key="3">
    <source>
        <dbReference type="EMBL" id="QJF50183.1"/>
    </source>
</evidence>
<dbReference type="InterPro" id="IPR012349">
    <property type="entry name" value="Split_barrel_FMN-bd"/>
</dbReference>
<dbReference type="EMBL" id="CP048788">
    <property type="protein sequence ID" value="QJF50183.1"/>
    <property type="molecule type" value="Genomic_DNA"/>
</dbReference>